<feature type="transmembrane region" description="Helical" evidence="1">
    <location>
        <begin position="34"/>
        <end position="57"/>
    </location>
</feature>
<accession>A0AAD6WIX8</accession>
<comment type="caution">
    <text evidence="2">The sequence shown here is derived from an EMBL/GenBank/DDBJ whole genome shotgun (WGS) entry which is preliminary data.</text>
</comment>
<sequence>MVFLQVIISSLVHLYISAILYTNLTSYSRKMATLYFLSTLVLTIVVSVPINVLGSAYCGPVEANDQDLIQFPLNLEFLEAEFFLNGALGHGLDAFEPGFAAGGPPPIGAQKANLDPVTRRIIEEFGYQEVGHLRAIITTVGGVPRPLYDLSPEAFAQLFDKAVGYKLDPPFNPYSNTVNYLLASYAIPYVGLVGYVGTIPYLANSTSRSLVASLLGVESGQDAVIRTLLYEKAYEKVLPYNITVAEFTNAISYIRNELAMCGIRDEGLIVPLLLGAEHRTESNILSADANSLSYARTQPQILRIIYGTGSEYKPGGFLPRGGNGKIARSFLDKLNKAVTLKVRRIESMPCVKEDHILIRRSLLVKHYKNRLFK</sequence>
<keyword evidence="1" id="KW-1133">Transmembrane helix</keyword>
<keyword evidence="3" id="KW-1185">Reference proteome</keyword>
<dbReference type="AlphaFoldDB" id="A0AAD6WIX8"/>
<evidence type="ECO:0000313" key="2">
    <source>
        <dbReference type="EMBL" id="KAJ7014495.1"/>
    </source>
</evidence>
<evidence type="ECO:0000256" key="1">
    <source>
        <dbReference type="SAM" id="Phobius"/>
    </source>
</evidence>
<dbReference type="EMBL" id="JAQIZT010000001">
    <property type="protein sequence ID" value="KAJ7014495.1"/>
    <property type="molecule type" value="Genomic_DNA"/>
</dbReference>
<dbReference type="Pfam" id="PF13668">
    <property type="entry name" value="Ferritin_2"/>
    <property type="match status" value="1"/>
</dbReference>
<reference evidence="2 3" key="1">
    <citation type="journal article" date="2023" name="Mol. Ecol. Resour.">
        <title>Chromosome-level genome assembly of a triploid poplar Populus alba 'Berolinensis'.</title>
        <authorList>
            <person name="Chen S."/>
            <person name="Yu Y."/>
            <person name="Wang X."/>
            <person name="Wang S."/>
            <person name="Zhang T."/>
            <person name="Zhou Y."/>
            <person name="He R."/>
            <person name="Meng N."/>
            <person name="Wang Y."/>
            <person name="Liu W."/>
            <person name="Liu Z."/>
            <person name="Liu J."/>
            <person name="Guo Q."/>
            <person name="Huang H."/>
            <person name="Sederoff R.R."/>
            <person name="Wang G."/>
            <person name="Qu G."/>
            <person name="Chen S."/>
        </authorList>
    </citation>
    <scope>NUCLEOTIDE SEQUENCE [LARGE SCALE GENOMIC DNA]</scope>
    <source>
        <strain evidence="2">SC-2020</strain>
    </source>
</reference>
<dbReference type="PANTHER" id="PTHR31694:SF26">
    <property type="entry name" value="OS05G0151100 PROTEIN"/>
    <property type="match status" value="1"/>
</dbReference>
<dbReference type="PANTHER" id="PTHR31694">
    <property type="entry name" value="DESICCATION-LIKE PROTEIN"/>
    <property type="match status" value="1"/>
</dbReference>
<name>A0AAD6WIX8_9ROSI</name>
<dbReference type="InterPro" id="IPR052965">
    <property type="entry name" value="Pigment-catalase-like"/>
</dbReference>
<evidence type="ECO:0008006" key="4">
    <source>
        <dbReference type="Google" id="ProtNLM"/>
    </source>
</evidence>
<protein>
    <recommendedName>
        <fullName evidence="4">Desiccation-related protein PCC13-62</fullName>
    </recommendedName>
</protein>
<keyword evidence="1" id="KW-0472">Membrane</keyword>
<gene>
    <name evidence="2" type="ORF">NC653_003956</name>
</gene>
<dbReference type="Proteomes" id="UP001164929">
    <property type="component" value="Chromosome 1"/>
</dbReference>
<proteinExistence type="predicted"/>
<evidence type="ECO:0000313" key="3">
    <source>
        <dbReference type="Proteomes" id="UP001164929"/>
    </source>
</evidence>
<organism evidence="2 3">
    <name type="scientific">Populus alba x Populus x berolinensis</name>
    <dbReference type="NCBI Taxonomy" id="444605"/>
    <lineage>
        <taxon>Eukaryota</taxon>
        <taxon>Viridiplantae</taxon>
        <taxon>Streptophyta</taxon>
        <taxon>Embryophyta</taxon>
        <taxon>Tracheophyta</taxon>
        <taxon>Spermatophyta</taxon>
        <taxon>Magnoliopsida</taxon>
        <taxon>eudicotyledons</taxon>
        <taxon>Gunneridae</taxon>
        <taxon>Pentapetalae</taxon>
        <taxon>rosids</taxon>
        <taxon>fabids</taxon>
        <taxon>Malpighiales</taxon>
        <taxon>Salicaceae</taxon>
        <taxon>Saliceae</taxon>
        <taxon>Populus</taxon>
    </lineage>
</organism>
<feature type="transmembrane region" description="Helical" evidence="1">
    <location>
        <begin position="6"/>
        <end position="22"/>
    </location>
</feature>
<keyword evidence="1" id="KW-0812">Transmembrane</keyword>